<keyword evidence="1" id="KW-0040">ANK repeat</keyword>
<dbReference type="PROSITE" id="PS50088">
    <property type="entry name" value="ANK_REPEAT"/>
    <property type="match status" value="1"/>
</dbReference>
<dbReference type="InterPro" id="IPR002110">
    <property type="entry name" value="Ankyrin_rpt"/>
</dbReference>
<dbReference type="SUPFAM" id="SSF48403">
    <property type="entry name" value="Ankyrin repeat"/>
    <property type="match status" value="1"/>
</dbReference>
<keyword evidence="3" id="KW-1185">Reference proteome</keyword>
<feature type="repeat" description="ANK" evidence="1">
    <location>
        <begin position="113"/>
        <end position="145"/>
    </location>
</feature>
<dbReference type="Pfam" id="PF12796">
    <property type="entry name" value="Ank_2"/>
    <property type="match status" value="1"/>
</dbReference>
<evidence type="ECO:0000256" key="1">
    <source>
        <dbReference type="PROSITE-ProRule" id="PRU00023"/>
    </source>
</evidence>
<name>A0AA38IED0_9CUCU</name>
<dbReference type="InterPro" id="IPR036770">
    <property type="entry name" value="Ankyrin_rpt-contain_sf"/>
</dbReference>
<evidence type="ECO:0000313" key="2">
    <source>
        <dbReference type="EMBL" id="KAJ3656473.1"/>
    </source>
</evidence>
<dbReference type="EMBL" id="JALNTZ010000004">
    <property type="protein sequence ID" value="KAJ3656473.1"/>
    <property type="molecule type" value="Genomic_DNA"/>
</dbReference>
<comment type="caution">
    <text evidence="2">The sequence shown here is derived from an EMBL/GenBank/DDBJ whole genome shotgun (WGS) entry which is preliminary data.</text>
</comment>
<reference evidence="2" key="1">
    <citation type="journal article" date="2023" name="G3 (Bethesda)">
        <title>Whole genome assemblies of Zophobas morio and Tenebrio molitor.</title>
        <authorList>
            <person name="Kaur S."/>
            <person name="Stinson S.A."/>
            <person name="diCenzo G.C."/>
        </authorList>
    </citation>
    <scope>NUCLEOTIDE SEQUENCE</scope>
    <source>
        <strain evidence="2">QUZm001</strain>
    </source>
</reference>
<sequence>MVFYGNYLVRRQVEHQAMDILMDAIDSNDSGNFRKYFSSLRKGFFLGENNYICMLFEESIRNKRCQIFQFLLRSHGTDDVGTLGALDHVLNSQNSVPENYVLELLKKYSSVVDGETLLGKTAGKGYVHATKFLLDKGLDVNGQDKGNCTPLHMSLMANPDINSEELITTLLCHGADASVEAFNGYNSFELAVKYKHTDFVQEMLFEYIFDSRSKYKLHFSVLLQLAKLKSPLFHQLLTYEVEFFLDENIQTPFSENLNDLLLLETAYLKIILEKYDLICCGIVKNYLLHISISEPISRDFFSRKRPPALESILYTDHILTKLNLLLQSSAALNNCVTDFINSLDCYQVFYWCPEDKNEENVTKIFAYLLTTGLRVTTVLQDEIFRKYGYCELFKILLYLDPEPDVTGATFLSAMASYICDVNLTLDALPLSKYLADSVIELTNYFVHPKLRDFLSTRLLKKDLTRLENYPRVPKLVEMARNSFRQYFVTKLDIKSAKQYYTLLNCLPIGDTHKKIITLETKLYDIQN</sequence>
<proteinExistence type="predicted"/>
<protein>
    <submittedName>
        <fullName evidence="2">Uncharacterized protein</fullName>
    </submittedName>
</protein>
<gene>
    <name evidence="2" type="ORF">Zmor_015546</name>
</gene>
<organism evidence="2 3">
    <name type="scientific">Zophobas morio</name>
    <dbReference type="NCBI Taxonomy" id="2755281"/>
    <lineage>
        <taxon>Eukaryota</taxon>
        <taxon>Metazoa</taxon>
        <taxon>Ecdysozoa</taxon>
        <taxon>Arthropoda</taxon>
        <taxon>Hexapoda</taxon>
        <taxon>Insecta</taxon>
        <taxon>Pterygota</taxon>
        <taxon>Neoptera</taxon>
        <taxon>Endopterygota</taxon>
        <taxon>Coleoptera</taxon>
        <taxon>Polyphaga</taxon>
        <taxon>Cucujiformia</taxon>
        <taxon>Tenebrionidae</taxon>
        <taxon>Zophobas</taxon>
    </lineage>
</organism>
<evidence type="ECO:0000313" key="3">
    <source>
        <dbReference type="Proteomes" id="UP001168821"/>
    </source>
</evidence>
<dbReference type="Gene3D" id="1.25.40.20">
    <property type="entry name" value="Ankyrin repeat-containing domain"/>
    <property type="match status" value="1"/>
</dbReference>
<dbReference type="Proteomes" id="UP001168821">
    <property type="component" value="Unassembled WGS sequence"/>
</dbReference>
<dbReference type="AlphaFoldDB" id="A0AA38IED0"/>
<dbReference type="SMART" id="SM00248">
    <property type="entry name" value="ANK"/>
    <property type="match status" value="3"/>
</dbReference>
<accession>A0AA38IED0</accession>